<evidence type="ECO:0000256" key="3">
    <source>
        <dbReference type="ARBA" id="ARBA00022448"/>
    </source>
</evidence>
<evidence type="ECO:0000256" key="8">
    <source>
        <dbReference type="RuleBase" id="RU363041"/>
    </source>
</evidence>
<dbReference type="Proteomes" id="UP000191116">
    <property type="component" value="Unassembled WGS sequence"/>
</dbReference>
<dbReference type="Pfam" id="PF01925">
    <property type="entry name" value="TauE"/>
    <property type="match status" value="1"/>
</dbReference>
<dbReference type="InterPro" id="IPR052017">
    <property type="entry name" value="TSUP"/>
</dbReference>
<feature type="transmembrane region" description="Helical" evidence="8">
    <location>
        <begin position="7"/>
        <end position="36"/>
    </location>
</feature>
<feature type="transmembrane region" description="Helical" evidence="8">
    <location>
        <begin position="74"/>
        <end position="92"/>
    </location>
</feature>
<organism evidence="9 10">
    <name type="scientific">Photobacterium toruni</name>
    <dbReference type="NCBI Taxonomy" id="1935446"/>
    <lineage>
        <taxon>Bacteria</taxon>
        <taxon>Pseudomonadati</taxon>
        <taxon>Pseudomonadota</taxon>
        <taxon>Gammaproteobacteria</taxon>
        <taxon>Vibrionales</taxon>
        <taxon>Vibrionaceae</taxon>
        <taxon>Photobacterium</taxon>
    </lineage>
</organism>
<feature type="transmembrane region" description="Helical" evidence="8">
    <location>
        <begin position="42"/>
        <end position="62"/>
    </location>
</feature>
<proteinExistence type="inferred from homology"/>
<dbReference type="PANTHER" id="PTHR30269:SF0">
    <property type="entry name" value="MEMBRANE TRANSPORTER PROTEIN YFCA-RELATED"/>
    <property type="match status" value="1"/>
</dbReference>
<comment type="subcellular location">
    <subcellularLocation>
        <location evidence="1 8">Cell membrane</location>
        <topology evidence="1 8">Multi-pass membrane protein</topology>
    </subcellularLocation>
</comment>
<evidence type="ECO:0000313" key="9">
    <source>
        <dbReference type="EMBL" id="SKA54683.1"/>
    </source>
</evidence>
<feature type="transmembrane region" description="Helical" evidence="8">
    <location>
        <begin position="191"/>
        <end position="224"/>
    </location>
</feature>
<evidence type="ECO:0000256" key="6">
    <source>
        <dbReference type="ARBA" id="ARBA00022989"/>
    </source>
</evidence>
<evidence type="ECO:0000256" key="2">
    <source>
        <dbReference type="ARBA" id="ARBA00009142"/>
    </source>
</evidence>
<dbReference type="EMBL" id="FUWP01000028">
    <property type="protein sequence ID" value="SKA54683.1"/>
    <property type="molecule type" value="Genomic_DNA"/>
</dbReference>
<name>A0A1T4UPT6_9GAMM</name>
<keyword evidence="4 8" id="KW-1003">Cell membrane</keyword>
<keyword evidence="5 8" id="KW-0812">Transmembrane</keyword>
<sequence length="257" mass="27817">MLFFDVIFLFMAGLFGGVLNSIAGGGSFITFPALVFVGVPPLIANATNTFSSCGGYFSGVYAFRHKLKKHQKEVFLTVLSSLIGGTVGAFLLLQTSESSFENAIPWLLLFATLLFIFGARANTILQAYSEKNKYTLHFKSILLSISLLGISIYGGFFNAGLGIIVLSYLTLSGHKNINVMNGLKLVVSSSVSLAAICLFILNDSIAWVEGSVVLVGTLLGGYYSAHISMRLNPEKIRLFVGFISSIITAYFFYVTYA</sequence>
<keyword evidence="7 8" id="KW-0472">Membrane</keyword>
<protein>
    <recommendedName>
        <fullName evidence="8">Probable membrane transporter protein</fullName>
    </recommendedName>
</protein>
<dbReference type="InterPro" id="IPR002781">
    <property type="entry name" value="TM_pro_TauE-like"/>
</dbReference>
<keyword evidence="3" id="KW-0813">Transport</keyword>
<evidence type="ECO:0000256" key="4">
    <source>
        <dbReference type="ARBA" id="ARBA00022475"/>
    </source>
</evidence>
<feature type="transmembrane region" description="Helical" evidence="8">
    <location>
        <begin position="104"/>
        <end position="121"/>
    </location>
</feature>
<reference evidence="9 10" key="1">
    <citation type="submission" date="2017-02" db="EMBL/GenBank/DDBJ databases">
        <authorList>
            <person name="Peterson S.W."/>
        </authorList>
    </citation>
    <scope>NUCLEOTIDE SEQUENCE [LARGE SCALE GENOMIC DNA]</scope>
    <source>
        <strain evidence="9 10">CECT 9189</strain>
    </source>
</reference>
<evidence type="ECO:0000313" key="10">
    <source>
        <dbReference type="Proteomes" id="UP000191116"/>
    </source>
</evidence>
<evidence type="ECO:0000256" key="1">
    <source>
        <dbReference type="ARBA" id="ARBA00004651"/>
    </source>
</evidence>
<feature type="transmembrane region" description="Helical" evidence="8">
    <location>
        <begin position="141"/>
        <end position="171"/>
    </location>
</feature>
<feature type="transmembrane region" description="Helical" evidence="8">
    <location>
        <begin position="236"/>
        <end position="256"/>
    </location>
</feature>
<evidence type="ECO:0000256" key="7">
    <source>
        <dbReference type="ARBA" id="ARBA00023136"/>
    </source>
</evidence>
<evidence type="ECO:0000256" key="5">
    <source>
        <dbReference type="ARBA" id="ARBA00022692"/>
    </source>
</evidence>
<dbReference type="GO" id="GO:0005886">
    <property type="term" value="C:plasma membrane"/>
    <property type="evidence" value="ECO:0007669"/>
    <property type="project" value="UniProtKB-SubCell"/>
</dbReference>
<accession>A0A1T4UPT6</accession>
<keyword evidence="6 8" id="KW-1133">Transmembrane helix</keyword>
<gene>
    <name evidence="9" type="ORF">CZ814_03530</name>
</gene>
<dbReference type="AlphaFoldDB" id="A0A1T4UPT6"/>
<comment type="similarity">
    <text evidence="2 8">Belongs to the 4-toluene sulfonate uptake permease (TSUP) (TC 2.A.102) family.</text>
</comment>
<dbReference type="PANTHER" id="PTHR30269">
    <property type="entry name" value="TRANSMEMBRANE PROTEIN YFCA"/>
    <property type="match status" value="1"/>
</dbReference>